<dbReference type="GO" id="GO:0016989">
    <property type="term" value="F:sigma factor antagonist activity"/>
    <property type="evidence" value="ECO:0007669"/>
    <property type="project" value="TreeGrafter"/>
</dbReference>
<evidence type="ECO:0000313" key="4">
    <source>
        <dbReference type="Proteomes" id="UP000238375"/>
    </source>
</evidence>
<dbReference type="InterPro" id="IPR012373">
    <property type="entry name" value="Ferrdict_sens_TM"/>
</dbReference>
<dbReference type="Gene3D" id="2.60.120.1440">
    <property type="match status" value="1"/>
</dbReference>
<dbReference type="PANTHER" id="PTHR30273">
    <property type="entry name" value="PERIPLASMIC SIGNAL SENSOR AND SIGMA FACTOR ACTIVATOR FECR-RELATED"/>
    <property type="match status" value="1"/>
</dbReference>
<keyword evidence="1" id="KW-0812">Transmembrane</keyword>
<feature type="transmembrane region" description="Helical" evidence="1">
    <location>
        <begin position="103"/>
        <end position="125"/>
    </location>
</feature>
<sequence length="267" mass="29640">MSRKPYSAYTAEELALDDLFVRWVKHPSDEEVATHWQQWLARNPACCSRVDAARQFILNASRAGAAGLSSDEVNSVWGRIRESLQTMEDVRPLQPNDRAMVGWWYFGRTVAATLGVILLISWALWMQYGPHQPMEVVSTTGGAARQVQLPDGSLVTLYGNSQLRYDRQGFTNCYSDDTPRAVWLDGEADFTVAHRPGTAADQQFRVHTPSLTVEATGTVFHIRHCPKGTKVALTSGAVNLLVSRHKPIQLRPGQTIEVVAGLVRSLP</sequence>
<keyword evidence="1" id="KW-0472">Membrane</keyword>
<proteinExistence type="predicted"/>
<name>A0A2T0S2W3_9BACT</name>
<evidence type="ECO:0000256" key="1">
    <source>
        <dbReference type="SAM" id="Phobius"/>
    </source>
</evidence>
<keyword evidence="1" id="KW-1133">Transmembrane helix</keyword>
<dbReference type="EMBL" id="PVTE01000032">
    <property type="protein sequence ID" value="PRY27747.1"/>
    <property type="molecule type" value="Genomic_DNA"/>
</dbReference>
<dbReference type="Pfam" id="PF04773">
    <property type="entry name" value="FecR"/>
    <property type="match status" value="1"/>
</dbReference>
<dbReference type="Proteomes" id="UP000238375">
    <property type="component" value="Unassembled WGS sequence"/>
</dbReference>
<evidence type="ECO:0000259" key="2">
    <source>
        <dbReference type="Pfam" id="PF04773"/>
    </source>
</evidence>
<reference evidence="3 4" key="1">
    <citation type="submission" date="2018-03" db="EMBL/GenBank/DDBJ databases">
        <title>Genomic Encyclopedia of Archaeal and Bacterial Type Strains, Phase II (KMG-II): from individual species to whole genera.</title>
        <authorList>
            <person name="Goeker M."/>
        </authorList>
    </citation>
    <scope>NUCLEOTIDE SEQUENCE [LARGE SCALE GENOMIC DNA]</scope>
    <source>
        <strain evidence="3 4">DSM 28354</strain>
    </source>
</reference>
<comment type="caution">
    <text evidence="3">The sequence shown here is derived from an EMBL/GenBank/DDBJ whole genome shotgun (WGS) entry which is preliminary data.</text>
</comment>
<dbReference type="RefSeq" id="WP_106140469.1">
    <property type="nucleotide sequence ID" value="NZ_PVTE01000032.1"/>
</dbReference>
<dbReference type="OrthoDB" id="1523489at2"/>
<evidence type="ECO:0000313" key="3">
    <source>
        <dbReference type="EMBL" id="PRY27747.1"/>
    </source>
</evidence>
<dbReference type="AlphaFoldDB" id="A0A2T0S2W3"/>
<feature type="domain" description="FecR protein" evidence="2">
    <location>
        <begin position="136"/>
        <end position="239"/>
    </location>
</feature>
<accession>A0A2T0S2W3</accession>
<dbReference type="InterPro" id="IPR006860">
    <property type="entry name" value="FecR"/>
</dbReference>
<organism evidence="3 4">
    <name type="scientific">Spirosoma oryzae</name>
    <dbReference type="NCBI Taxonomy" id="1469603"/>
    <lineage>
        <taxon>Bacteria</taxon>
        <taxon>Pseudomonadati</taxon>
        <taxon>Bacteroidota</taxon>
        <taxon>Cytophagia</taxon>
        <taxon>Cytophagales</taxon>
        <taxon>Cytophagaceae</taxon>
        <taxon>Spirosoma</taxon>
    </lineage>
</organism>
<dbReference type="PANTHER" id="PTHR30273:SF2">
    <property type="entry name" value="PROTEIN FECR"/>
    <property type="match status" value="1"/>
</dbReference>
<gene>
    <name evidence="3" type="ORF">CLV58_13217</name>
</gene>
<protein>
    <submittedName>
        <fullName evidence="3">FecR family protein</fullName>
    </submittedName>
</protein>
<keyword evidence="4" id="KW-1185">Reference proteome</keyword>